<keyword evidence="4" id="KW-0410">Iron transport</keyword>
<evidence type="ECO:0000256" key="12">
    <source>
        <dbReference type="PROSITE-ProRule" id="PRU01360"/>
    </source>
</evidence>
<keyword evidence="5 12" id="KW-0812">Transmembrane</keyword>
<dbReference type="InterPro" id="IPR039426">
    <property type="entry name" value="TonB-dep_rcpt-like"/>
</dbReference>
<keyword evidence="3 12" id="KW-1134">Transmembrane beta strand</keyword>
<keyword evidence="2 12" id="KW-0813">Transport</keyword>
<dbReference type="Proteomes" id="UP000094256">
    <property type="component" value="Chromosome"/>
</dbReference>
<dbReference type="PANTHER" id="PTHR32552:SF89">
    <property type="entry name" value="CATECHOLATE SIDEROPHORE RECEPTOR FIU"/>
    <property type="match status" value="1"/>
</dbReference>
<evidence type="ECO:0000256" key="4">
    <source>
        <dbReference type="ARBA" id="ARBA00022496"/>
    </source>
</evidence>
<protein>
    <submittedName>
        <fullName evidence="18">TonB-dependent receptor</fullName>
    </submittedName>
</protein>
<feature type="chain" id="PRO_5008556329" evidence="15">
    <location>
        <begin position="26"/>
        <end position="809"/>
    </location>
</feature>
<dbReference type="InterPro" id="IPR036942">
    <property type="entry name" value="Beta-barrel_TonB_sf"/>
</dbReference>
<keyword evidence="8" id="KW-0406">Ion transport</keyword>
<evidence type="ECO:0000256" key="2">
    <source>
        <dbReference type="ARBA" id="ARBA00022448"/>
    </source>
</evidence>
<evidence type="ECO:0000256" key="10">
    <source>
        <dbReference type="ARBA" id="ARBA00023136"/>
    </source>
</evidence>
<keyword evidence="9 13" id="KW-0798">TonB box</keyword>
<dbReference type="KEGG" id="span:AWL63_15090"/>
<dbReference type="PROSITE" id="PS52016">
    <property type="entry name" value="TONB_DEPENDENT_REC_3"/>
    <property type="match status" value="1"/>
</dbReference>
<evidence type="ECO:0000313" key="18">
    <source>
        <dbReference type="EMBL" id="AOH85083.1"/>
    </source>
</evidence>
<evidence type="ECO:0000256" key="15">
    <source>
        <dbReference type="SAM" id="SignalP"/>
    </source>
</evidence>
<keyword evidence="11 12" id="KW-0998">Cell outer membrane</keyword>
<dbReference type="RefSeq" id="WP_069205630.1">
    <property type="nucleotide sequence ID" value="NZ_CP014168.1"/>
</dbReference>
<evidence type="ECO:0000256" key="5">
    <source>
        <dbReference type="ARBA" id="ARBA00022692"/>
    </source>
</evidence>
<evidence type="ECO:0000313" key="19">
    <source>
        <dbReference type="Proteomes" id="UP000094256"/>
    </source>
</evidence>
<name>A0A1B3ZCC9_9SPHN</name>
<dbReference type="Gene3D" id="2.170.130.10">
    <property type="entry name" value="TonB-dependent receptor, plug domain"/>
    <property type="match status" value="1"/>
</dbReference>
<evidence type="ECO:0000259" key="17">
    <source>
        <dbReference type="Pfam" id="PF07715"/>
    </source>
</evidence>
<dbReference type="PANTHER" id="PTHR32552">
    <property type="entry name" value="FERRICHROME IRON RECEPTOR-RELATED"/>
    <property type="match status" value="1"/>
</dbReference>
<evidence type="ECO:0000256" key="14">
    <source>
        <dbReference type="SAM" id="MobiDB-lite"/>
    </source>
</evidence>
<dbReference type="GO" id="GO:0015344">
    <property type="term" value="F:siderophore uptake transmembrane transporter activity"/>
    <property type="evidence" value="ECO:0007669"/>
    <property type="project" value="TreeGrafter"/>
</dbReference>
<dbReference type="InterPro" id="IPR000531">
    <property type="entry name" value="Beta-barrel_TonB"/>
</dbReference>
<organism evidence="18 19">
    <name type="scientific">Sphingomonas panacis</name>
    <dbReference type="NCBI Taxonomy" id="1560345"/>
    <lineage>
        <taxon>Bacteria</taxon>
        <taxon>Pseudomonadati</taxon>
        <taxon>Pseudomonadota</taxon>
        <taxon>Alphaproteobacteria</taxon>
        <taxon>Sphingomonadales</taxon>
        <taxon>Sphingomonadaceae</taxon>
        <taxon>Sphingomonas</taxon>
    </lineage>
</organism>
<comment type="similarity">
    <text evidence="12 13">Belongs to the TonB-dependent receptor family.</text>
</comment>
<evidence type="ECO:0000256" key="6">
    <source>
        <dbReference type="ARBA" id="ARBA00022729"/>
    </source>
</evidence>
<feature type="domain" description="TonB-dependent receptor-like beta-barrel" evidence="16">
    <location>
        <begin position="322"/>
        <end position="768"/>
    </location>
</feature>
<dbReference type="AlphaFoldDB" id="A0A1B3ZCC9"/>
<dbReference type="InterPro" id="IPR037066">
    <property type="entry name" value="Plug_dom_sf"/>
</dbReference>
<accession>A0A1B3ZCC9</accession>
<dbReference type="Pfam" id="PF00593">
    <property type="entry name" value="TonB_dep_Rec_b-barrel"/>
    <property type="match status" value="1"/>
</dbReference>
<sequence length="809" mass="87035">MIRTRHTLALALLAGTALVATPASAQDTPPGAPPAPAAAEEAPMQDIVVTGNVNREGLRKLDASYSISTASAEQIRQVQPTSTADLLKIVPGVWVESSGGQAGANVFIRGFPSTGDAPFLTLELNGSPLVAPSSLSFMENSSLFRLDDTIERLEVLRGGPSPIFSNGQPGATTNFILKEGTSEPHLSLRATYGTEGTYRGDVVAQGPIAADTTYMLGGFYRYSDGFRKTGFQGDLGGQITGSITHKFDAGKLTVYGRYLDDQNAFYTPMPLVENNGKFSTFAGFDARTDTLVGKEIERTLIETGPSVGGGATQKKVVDLSRGRGANIFTFGSNFSYDVGGGFTIQNNINYTKGTSETNALFTGSNPQSVSEYLAAAGGPGTVTYAGTGQALTGTQQTIQAGIWTVQKHIQSFTDELKLSKSLFEGNTLTLGGYYSHVADHDIWNLGNNILLALEPNARVLNARLANGTILTRDGFTSANSYDVNAKYKSDNIAGYVSDEWKIGQLRLDGGVRVEHVSLRDTFENSSTGDLDANPLTAYNNNATYLNGTYTSVRYKKTQVSWTAGADYAFTGNLNGFVRANRGALLPQFDDLRGNATAIQNIKPQTADQYEVGLKTSTRLYDVYLTGFYNRFHNLIFQDIRVVNGVEQNVVLFGGSRAYGLEFEGALRPVEGVQIAVRGVVQDGKFKDFGPNTGNDVNRQPKFQIAATPSYTFRSAWGQARLFGTFTHIGNRYADIENQQRLGSYQTLDLGASIDLNDRFSLQATVDNVTDTLALTEGNVRTVGSANGNGYFLGRPIFGRHGTITAAVKF</sequence>
<evidence type="ECO:0000256" key="3">
    <source>
        <dbReference type="ARBA" id="ARBA00022452"/>
    </source>
</evidence>
<feature type="domain" description="TonB-dependent receptor plug" evidence="17">
    <location>
        <begin position="60"/>
        <end position="171"/>
    </location>
</feature>
<gene>
    <name evidence="18" type="ORF">AWL63_15090</name>
</gene>
<evidence type="ECO:0000259" key="16">
    <source>
        <dbReference type="Pfam" id="PF00593"/>
    </source>
</evidence>
<reference evidence="18 19" key="1">
    <citation type="submission" date="2016-01" db="EMBL/GenBank/DDBJ databases">
        <title>Complete genome and mega plasmid sequence of Sphingomonas panacis DCY99 elicits systemic resistance in rice to Xanthomonas oryzae.</title>
        <authorList>
            <person name="Kim Y.J."/>
            <person name="Yang D.C."/>
            <person name="Sing P."/>
        </authorList>
    </citation>
    <scope>NUCLEOTIDE SEQUENCE [LARGE SCALE GENOMIC DNA]</scope>
    <source>
        <strain evidence="18 19">DCY99</strain>
    </source>
</reference>
<proteinExistence type="inferred from homology"/>
<keyword evidence="6 15" id="KW-0732">Signal</keyword>
<dbReference type="Gene3D" id="2.40.170.20">
    <property type="entry name" value="TonB-dependent receptor, beta-barrel domain"/>
    <property type="match status" value="1"/>
</dbReference>
<evidence type="ECO:0000256" key="8">
    <source>
        <dbReference type="ARBA" id="ARBA00023065"/>
    </source>
</evidence>
<keyword evidence="7" id="KW-0408">Iron</keyword>
<dbReference type="STRING" id="1560345.AWL63_15090"/>
<comment type="subcellular location">
    <subcellularLocation>
        <location evidence="1 12">Cell outer membrane</location>
        <topology evidence="1 12">Multi-pass membrane protein</topology>
    </subcellularLocation>
</comment>
<feature type="signal peptide" evidence="15">
    <location>
        <begin position="1"/>
        <end position="25"/>
    </location>
</feature>
<dbReference type="Pfam" id="PF07715">
    <property type="entry name" value="Plug"/>
    <property type="match status" value="1"/>
</dbReference>
<evidence type="ECO:0000256" key="1">
    <source>
        <dbReference type="ARBA" id="ARBA00004571"/>
    </source>
</evidence>
<dbReference type="EMBL" id="CP014168">
    <property type="protein sequence ID" value="AOH85083.1"/>
    <property type="molecule type" value="Genomic_DNA"/>
</dbReference>
<evidence type="ECO:0000256" key="11">
    <source>
        <dbReference type="ARBA" id="ARBA00023237"/>
    </source>
</evidence>
<dbReference type="InterPro" id="IPR012910">
    <property type="entry name" value="Plug_dom"/>
</dbReference>
<evidence type="ECO:0000256" key="13">
    <source>
        <dbReference type="RuleBase" id="RU003357"/>
    </source>
</evidence>
<evidence type="ECO:0000256" key="9">
    <source>
        <dbReference type="ARBA" id="ARBA00023077"/>
    </source>
</evidence>
<feature type="region of interest" description="Disordered" evidence="14">
    <location>
        <begin position="23"/>
        <end position="42"/>
    </location>
</feature>
<dbReference type="OrthoDB" id="7277632at2"/>
<dbReference type="SUPFAM" id="SSF56935">
    <property type="entry name" value="Porins"/>
    <property type="match status" value="1"/>
</dbReference>
<keyword evidence="19" id="KW-1185">Reference proteome</keyword>
<evidence type="ECO:0000256" key="7">
    <source>
        <dbReference type="ARBA" id="ARBA00023004"/>
    </source>
</evidence>
<keyword evidence="10 12" id="KW-0472">Membrane</keyword>
<keyword evidence="18" id="KW-0675">Receptor</keyword>
<dbReference type="GO" id="GO:0009279">
    <property type="term" value="C:cell outer membrane"/>
    <property type="evidence" value="ECO:0007669"/>
    <property type="project" value="UniProtKB-SubCell"/>
</dbReference>